<dbReference type="SMART" id="SM00829">
    <property type="entry name" value="PKS_ER"/>
    <property type="match status" value="1"/>
</dbReference>
<evidence type="ECO:0000256" key="4">
    <source>
        <dbReference type="ARBA" id="ARBA00022833"/>
    </source>
</evidence>
<reference evidence="7 8" key="1">
    <citation type="submission" date="2024-07" db="EMBL/GenBank/DDBJ databases">
        <title>Draft sequence of the Neodothiora populina.</title>
        <authorList>
            <person name="Drown D.D."/>
            <person name="Schuette U.S."/>
            <person name="Buechlein A.B."/>
            <person name="Rusch D.R."/>
            <person name="Winton L.W."/>
            <person name="Adams G.A."/>
        </authorList>
    </citation>
    <scope>NUCLEOTIDE SEQUENCE [LARGE SCALE GENOMIC DNA]</scope>
    <source>
        <strain evidence="7 8">CPC 39397</strain>
    </source>
</reference>
<dbReference type="Pfam" id="PF00107">
    <property type="entry name" value="ADH_zinc_N"/>
    <property type="match status" value="1"/>
</dbReference>
<dbReference type="Proteomes" id="UP001562354">
    <property type="component" value="Unassembled WGS sequence"/>
</dbReference>
<dbReference type="InterPro" id="IPR013149">
    <property type="entry name" value="ADH-like_C"/>
</dbReference>
<evidence type="ECO:0000256" key="1">
    <source>
        <dbReference type="ARBA" id="ARBA00001947"/>
    </source>
</evidence>
<proteinExistence type="inferred from homology"/>
<evidence type="ECO:0000313" key="7">
    <source>
        <dbReference type="EMBL" id="KAL1297608.1"/>
    </source>
</evidence>
<keyword evidence="4" id="KW-0862">Zinc</keyword>
<dbReference type="CDD" id="cd08297">
    <property type="entry name" value="CAD3"/>
    <property type="match status" value="1"/>
</dbReference>
<protein>
    <recommendedName>
        <fullName evidence="6">Enoyl reductase (ER) domain-containing protein</fullName>
    </recommendedName>
</protein>
<organism evidence="7 8">
    <name type="scientific">Neodothiora populina</name>
    <dbReference type="NCBI Taxonomy" id="2781224"/>
    <lineage>
        <taxon>Eukaryota</taxon>
        <taxon>Fungi</taxon>
        <taxon>Dikarya</taxon>
        <taxon>Ascomycota</taxon>
        <taxon>Pezizomycotina</taxon>
        <taxon>Dothideomycetes</taxon>
        <taxon>Dothideomycetidae</taxon>
        <taxon>Dothideales</taxon>
        <taxon>Dothioraceae</taxon>
        <taxon>Neodothiora</taxon>
    </lineage>
</organism>
<evidence type="ECO:0000256" key="5">
    <source>
        <dbReference type="ARBA" id="ARBA00023002"/>
    </source>
</evidence>
<accession>A0ABR3P4F7</accession>
<comment type="caution">
    <text evidence="7">The sequence shown here is derived from an EMBL/GenBank/DDBJ whole genome shotgun (WGS) entry which is preliminary data.</text>
</comment>
<dbReference type="InterPro" id="IPR020843">
    <property type="entry name" value="ER"/>
</dbReference>
<evidence type="ECO:0000256" key="2">
    <source>
        <dbReference type="ARBA" id="ARBA00008072"/>
    </source>
</evidence>
<keyword evidence="8" id="KW-1185">Reference proteome</keyword>
<dbReference type="Pfam" id="PF08240">
    <property type="entry name" value="ADH_N"/>
    <property type="match status" value="1"/>
</dbReference>
<dbReference type="SUPFAM" id="SSF50129">
    <property type="entry name" value="GroES-like"/>
    <property type="match status" value="1"/>
</dbReference>
<dbReference type="InterPro" id="IPR036291">
    <property type="entry name" value="NAD(P)-bd_dom_sf"/>
</dbReference>
<evidence type="ECO:0000256" key="3">
    <source>
        <dbReference type="ARBA" id="ARBA00022723"/>
    </source>
</evidence>
<evidence type="ECO:0000259" key="6">
    <source>
        <dbReference type="SMART" id="SM00829"/>
    </source>
</evidence>
<dbReference type="RefSeq" id="XP_069197290.1">
    <property type="nucleotide sequence ID" value="XM_069346079.1"/>
</dbReference>
<sequence length="358" mass="37393">MSIPAKYKACIYDKPGEISTKIVELDTPEPGAGDVLINLTHSGVCHSDVGVMKSNWKMLPHPTQAGQVGGHEGVGTIVKMGPGTENANVKIGQRVGIKWIASTCDNCPACLSGHDGVCFNQKISGYYHPGTFQQYVTSPARYVTPIPDELDSADAAPMLCAGVTVYSALRKSGAQSGDTIVILGAGGGLGHLACQTASRGMGMRVIGIDHGSKKDIVLTTGAEHFIDHSSSKDLAADVKALTGGLGAQAVLVLTGANGAYASAMSLIRFGGTCVCVGIPEGDFQAIAGAYPQLMIAMEQKIVGSAVGNRREAIETLDLASRGIIKTHYRTAKMEELTSIFQDMDKGLIQGRVVLEMSG</sequence>
<dbReference type="Gene3D" id="3.40.50.720">
    <property type="entry name" value="NAD(P)-binding Rossmann-like Domain"/>
    <property type="match status" value="1"/>
</dbReference>
<name>A0ABR3P4F7_9PEZI</name>
<keyword evidence="5" id="KW-0560">Oxidoreductase</keyword>
<feature type="domain" description="Enoyl reductase (ER)" evidence="6">
    <location>
        <begin position="16"/>
        <end position="354"/>
    </location>
</feature>
<dbReference type="PANTHER" id="PTHR42940:SF5">
    <property type="entry name" value="ALCOHOL DEHYDROGENASE 2"/>
    <property type="match status" value="1"/>
</dbReference>
<keyword evidence="3" id="KW-0479">Metal-binding</keyword>
<dbReference type="InterPro" id="IPR013154">
    <property type="entry name" value="ADH-like_N"/>
</dbReference>
<evidence type="ECO:0000313" key="8">
    <source>
        <dbReference type="Proteomes" id="UP001562354"/>
    </source>
</evidence>
<dbReference type="InterPro" id="IPR011032">
    <property type="entry name" value="GroES-like_sf"/>
</dbReference>
<dbReference type="SUPFAM" id="SSF51735">
    <property type="entry name" value="NAD(P)-binding Rossmann-fold domains"/>
    <property type="match status" value="1"/>
</dbReference>
<comment type="cofactor">
    <cofactor evidence="1">
        <name>Zn(2+)</name>
        <dbReference type="ChEBI" id="CHEBI:29105"/>
    </cofactor>
</comment>
<dbReference type="Gene3D" id="3.90.180.10">
    <property type="entry name" value="Medium-chain alcohol dehydrogenases, catalytic domain"/>
    <property type="match status" value="1"/>
</dbReference>
<comment type="similarity">
    <text evidence="2">Belongs to the zinc-containing alcohol dehydrogenase family.</text>
</comment>
<dbReference type="PANTHER" id="PTHR42940">
    <property type="entry name" value="ALCOHOL DEHYDROGENASE 1-RELATED"/>
    <property type="match status" value="1"/>
</dbReference>
<dbReference type="EMBL" id="JBFMKM010000014">
    <property type="protein sequence ID" value="KAL1297608.1"/>
    <property type="molecule type" value="Genomic_DNA"/>
</dbReference>
<dbReference type="GeneID" id="95979868"/>
<gene>
    <name evidence="7" type="ORF">AAFC00_006169</name>
</gene>